<dbReference type="Proteomes" id="UP000042958">
    <property type="component" value="Unassembled WGS sequence"/>
</dbReference>
<evidence type="ECO:0000256" key="1">
    <source>
        <dbReference type="SAM" id="SignalP"/>
    </source>
</evidence>
<organism evidence="2 3">
    <name type="scientific">Penicillium brasilianum</name>
    <dbReference type="NCBI Taxonomy" id="104259"/>
    <lineage>
        <taxon>Eukaryota</taxon>
        <taxon>Fungi</taxon>
        <taxon>Dikarya</taxon>
        <taxon>Ascomycota</taxon>
        <taxon>Pezizomycotina</taxon>
        <taxon>Eurotiomycetes</taxon>
        <taxon>Eurotiomycetidae</taxon>
        <taxon>Eurotiales</taxon>
        <taxon>Aspergillaceae</taxon>
        <taxon>Penicillium</taxon>
    </lineage>
</organism>
<feature type="signal peptide" evidence="1">
    <location>
        <begin position="1"/>
        <end position="21"/>
    </location>
</feature>
<evidence type="ECO:0008006" key="4">
    <source>
        <dbReference type="Google" id="ProtNLM"/>
    </source>
</evidence>
<dbReference type="OrthoDB" id="4525680at2759"/>
<dbReference type="EMBL" id="CDHK01000005">
    <property type="protein sequence ID" value="CEJ57308.1"/>
    <property type="molecule type" value="Genomic_DNA"/>
</dbReference>
<evidence type="ECO:0000313" key="3">
    <source>
        <dbReference type="Proteomes" id="UP000042958"/>
    </source>
</evidence>
<keyword evidence="3" id="KW-1185">Reference proteome</keyword>
<reference evidence="3" key="1">
    <citation type="journal article" date="2015" name="Genome Announc.">
        <title>Draft genome sequence of the fungus Penicillium brasilianum MG11.</title>
        <authorList>
            <person name="Horn F."/>
            <person name="Linde J."/>
            <person name="Mattern D.J."/>
            <person name="Walther G."/>
            <person name="Guthke R."/>
            <person name="Brakhage A.A."/>
            <person name="Valiante V."/>
        </authorList>
    </citation>
    <scope>NUCLEOTIDE SEQUENCE [LARGE SCALE GENOMIC DNA]</scope>
    <source>
        <strain evidence="3">MG11</strain>
    </source>
</reference>
<protein>
    <recommendedName>
        <fullName evidence="4">Secreted protein</fullName>
    </recommendedName>
</protein>
<proteinExistence type="predicted"/>
<accession>A0A0F7TKK3</accession>
<evidence type="ECO:0000313" key="2">
    <source>
        <dbReference type="EMBL" id="CEJ57308.1"/>
    </source>
</evidence>
<dbReference type="AlphaFoldDB" id="A0A0F7TKK3"/>
<gene>
    <name evidence="2" type="ORF">PMG11_06005</name>
</gene>
<keyword evidence="1" id="KW-0732">Signal</keyword>
<feature type="chain" id="PRO_5002522777" description="Secreted protein" evidence="1">
    <location>
        <begin position="22"/>
        <end position="239"/>
    </location>
</feature>
<name>A0A0F7TKK3_PENBI</name>
<sequence>MKITRSFLDLAVLTLASTVCAAPATPFTDNTLEAPGITPHFQIDLSVVPLQLSARDIDVTVDHSLESHNFFGNDEWAIAIRPGVGPVWIHQSRWKTLLDEVAVPSDVESEIGNANTTSPTMPIEARQWYPYGYGYGYGSYYPYYYYGYGYGYYAKRGLTKRETCPAQSGLSSGCNSVSDVANEAAMYPFNGVVRAGWAPKMNVYSDTSCGSYMTSVIGSASCVISQNRIRGIRTFNQEL</sequence>